<gene>
    <name evidence="2" type="ORF">BO82DRAFT_399017</name>
</gene>
<dbReference type="VEuPathDB" id="FungiDB:BO82DRAFT_399017"/>
<dbReference type="Proteomes" id="UP000248340">
    <property type="component" value="Unassembled WGS sequence"/>
</dbReference>
<accession>A0A319CKV5</accession>
<dbReference type="GeneID" id="37141816"/>
<dbReference type="OrthoDB" id="2831558at2759"/>
<dbReference type="AlphaFoldDB" id="A0A319CKV5"/>
<evidence type="ECO:0000313" key="3">
    <source>
        <dbReference type="Proteomes" id="UP000248340"/>
    </source>
</evidence>
<proteinExistence type="predicted"/>
<organism evidence="2 3">
    <name type="scientific">Aspergillus uvarum CBS 121591</name>
    <dbReference type="NCBI Taxonomy" id="1448315"/>
    <lineage>
        <taxon>Eukaryota</taxon>
        <taxon>Fungi</taxon>
        <taxon>Dikarya</taxon>
        <taxon>Ascomycota</taxon>
        <taxon>Pezizomycotina</taxon>
        <taxon>Eurotiomycetes</taxon>
        <taxon>Eurotiomycetidae</taxon>
        <taxon>Eurotiales</taxon>
        <taxon>Aspergillaceae</taxon>
        <taxon>Aspergillus</taxon>
        <taxon>Aspergillus subgen. Circumdati</taxon>
    </lineage>
</organism>
<dbReference type="STRING" id="1448315.A0A319CKV5"/>
<dbReference type="EMBL" id="KZ821681">
    <property type="protein sequence ID" value="PYH85069.1"/>
    <property type="molecule type" value="Genomic_DNA"/>
</dbReference>
<name>A0A319CKV5_9EURO</name>
<keyword evidence="3" id="KW-1185">Reference proteome</keyword>
<feature type="region of interest" description="Disordered" evidence="1">
    <location>
        <begin position="70"/>
        <end position="104"/>
    </location>
</feature>
<reference evidence="2 3" key="1">
    <citation type="submission" date="2016-12" db="EMBL/GenBank/DDBJ databases">
        <title>The genomes of Aspergillus section Nigri reveals drivers in fungal speciation.</title>
        <authorList>
            <consortium name="DOE Joint Genome Institute"/>
            <person name="Vesth T.C."/>
            <person name="Nybo J."/>
            <person name="Theobald S."/>
            <person name="Brandl J."/>
            <person name="Frisvad J.C."/>
            <person name="Nielsen K.F."/>
            <person name="Lyhne E.K."/>
            <person name="Kogle M.E."/>
            <person name="Kuo A."/>
            <person name="Riley R."/>
            <person name="Clum A."/>
            <person name="Nolan M."/>
            <person name="Lipzen A."/>
            <person name="Salamov A."/>
            <person name="Henrissat B."/>
            <person name="Wiebenga A."/>
            <person name="De Vries R.P."/>
            <person name="Grigoriev I.V."/>
            <person name="Mortensen U.H."/>
            <person name="Andersen M.R."/>
            <person name="Baker S.E."/>
        </authorList>
    </citation>
    <scope>NUCLEOTIDE SEQUENCE [LARGE SCALE GENOMIC DNA]</scope>
    <source>
        <strain evidence="2 3">CBS 121591</strain>
    </source>
</reference>
<evidence type="ECO:0000313" key="2">
    <source>
        <dbReference type="EMBL" id="PYH85069.1"/>
    </source>
</evidence>
<protein>
    <submittedName>
        <fullName evidence="2">Uncharacterized protein</fullName>
    </submittedName>
</protein>
<sequence length="104" mass="11476">MADGMHNKAIRFTMDNRFQGVGKVPNPNAGLPHFTTASEVATMDFGCISFLPCRGYFTRVFTLEEMRNRPRYPGAQSSGVEFFDRQSGGGGAHPNGECTRRAIE</sequence>
<evidence type="ECO:0000256" key="1">
    <source>
        <dbReference type="SAM" id="MobiDB-lite"/>
    </source>
</evidence>
<dbReference type="RefSeq" id="XP_025495269.1">
    <property type="nucleotide sequence ID" value="XM_025639074.1"/>
</dbReference>